<evidence type="ECO:0000313" key="2">
    <source>
        <dbReference type="EMBL" id="GBB94485.1"/>
    </source>
</evidence>
<protein>
    <submittedName>
        <fullName evidence="2">Uncharacterized protein</fullName>
    </submittedName>
</protein>
<organism evidence="2 4">
    <name type="scientific">Rhizophagus clarus</name>
    <dbReference type="NCBI Taxonomy" id="94130"/>
    <lineage>
        <taxon>Eukaryota</taxon>
        <taxon>Fungi</taxon>
        <taxon>Fungi incertae sedis</taxon>
        <taxon>Mucoromycota</taxon>
        <taxon>Glomeromycotina</taxon>
        <taxon>Glomeromycetes</taxon>
        <taxon>Glomerales</taxon>
        <taxon>Glomeraceae</taxon>
        <taxon>Rhizophagus</taxon>
    </lineage>
</organism>
<feature type="compositionally biased region" description="Acidic residues" evidence="1">
    <location>
        <begin position="76"/>
        <end position="85"/>
    </location>
</feature>
<comment type="caution">
    <text evidence="2">The sequence shown here is derived from an EMBL/GenBank/DDBJ whole genome shotgun (WGS) entry which is preliminary data.</text>
</comment>
<reference evidence="2 4" key="1">
    <citation type="submission" date="2017-11" db="EMBL/GenBank/DDBJ databases">
        <title>The genome of Rhizophagus clarus HR1 reveals common genetic basis of auxotrophy among arbuscular mycorrhizal fungi.</title>
        <authorList>
            <person name="Kobayashi Y."/>
        </authorList>
    </citation>
    <scope>NUCLEOTIDE SEQUENCE [LARGE SCALE GENOMIC DNA]</scope>
    <source>
        <strain evidence="2 4">HR1</strain>
    </source>
</reference>
<dbReference type="Proteomes" id="UP000615446">
    <property type="component" value="Unassembled WGS sequence"/>
</dbReference>
<keyword evidence="4" id="KW-1185">Reference proteome</keyword>
<dbReference type="EMBL" id="BEXD01001518">
    <property type="protein sequence ID" value="GBB94485.1"/>
    <property type="molecule type" value="Genomic_DNA"/>
</dbReference>
<dbReference type="Proteomes" id="UP000247702">
    <property type="component" value="Unassembled WGS sequence"/>
</dbReference>
<name>A0A2Z6QY32_9GLOM</name>
<dbReference type="AlphaFoldDB" id="A0A2Z6QY32"/>
<accession>A0A2Z6QY32</accession>
<evidence type="ECO:0000256" key="1">
    <source>
        <dbReference type="SAM" id="MobiDB-lite"/>
    </source>
</evidence>
<feature type="region of interest" description="Disordered" evidence="1">
    <location>
        <begin position="61"/>
        <end position="108"/>
    </location>
</feature>
<sequence length="108" mass="13360">MQGYEKNSEMLLKTKYEEKKDEIKREIIYLYTPSTMYEYKKIKCQRNNSKKMEELKELVKERKEGKHEKRKRIRESDEEVTDDDEIFKRETKHGKRRKKRNANEVIID</sequence>
<evidence type="ECO:0000313" key="4">
    <source>
        <dbReference type="Proteomes" id="UP000247702"/>
    </source>
</evidence>
<dbReference type="EMBL" id="BLAL01000020">
    <property type="protein sequence ID" value="GES76450.1"/>
    <property type="molecule type" value="Genomic_DNA"/>
</dbReference>
<feature type="compositionally biased region" description="Basic residues" evidence="1">
    <location>
        <begin position="90"/>
        <end position="100"/>
    </location>
</feature>
<gene>
    <name evidence="3" type="ORF">RCL2_000385700</name>
    <name evidence="2" type="ORF">RclHR1_23640001</name>
</gene>
<proteinExistence type="predicted"/>
<reference evidence="3" key="2">
    <citation type="submission" date="2019-10" db="EMBL/GenBank/DDBJ databases">
        <title>Conservation and host-specific expression of non-tandemly repeated heterogenous ribosome RNA gene in arbuscular mycorrhizal fungi.</title>
        <authorList>
            <person name="Maeda T."/>
            <person name="Kobayashi Y."/>
            <person name="Nakagawa T."/>
            <person name="Ezawa T."/>
            <person name="Yamaguchi K."/>
            <person name="Bino T."/>
            <person name="Nishimoto Y."/>
            <person name="Shigenobu S."/>
            <person name="Kawaguchi M."/>
        </authorList>
    </citation>
    <scope>NUCLEOTIDE SEQUENCE</scope>
    <source>
        <strain evidence="3">HR1</strain>
    </source>
</reference>
<evidence type="ECO:0000313" key="3">
    <source>
        <dbReference type="EMBL" id="GES76450.1"/>
    </source>
</evidence>